<dbReference type="AlphaFoldDB" id="A0A0X8JLM9"/>
<dbReference type="KEGG" id="dfi:AXF13_13365"/>
<gene>
    <name evidence="9" type="ORF">AXF13_13365</name>
</gene>
<dbReference type="PANTHER" id="PTHR30429:SF0">
    <property type="entry name" value="METHIONINE-BINDING LIPOPROTEIN METQ"/>
    <property type="match status" value="1"/>
</dbReference>
<evidence type="ECO:0000256" key="8">
    <source>
        <dbReference type="SAM" id="SignalP"/>
    </source>
</evidence>
<evidence type="ECO:0000256" key="4">
    <source>
        <dbReference type="ARBA" id="ARBA00023139"/>
    </source>
</evidence>
<keyword evidence="4" id="KW-0564">Palmitate</keyword>
<keyword evidence="3" id="KW-0472">Membrane</keyword>
<feature type="signal peptide" evidence="8">
    <location>
        <begin position="1"/>
        <end position="23"/>
    </location>
</feature>
<organism evidence="9 10">
    <name type="scientific">Desulfovibrio fairfieldensis</name>
    <dbReference type="NCBI Taxonomy" id="44742"/>
    <lineage>
        <taxon>Bacteria</taxon>
        <taxon>Pseudomonadati</taxon>
        <taxon>Thermodesulfobacteriota</taxon>
        <taxon>Desulfovibrionia</taxon>
        <taxon>Desulfovibrionales</taxon>
        <taxon>Desulfovibrionaceae</taxon>
        <taxon>Desulfovibrio</taxon>
    </lineage>
</organism>
<evidence type="ECO:0000256" key="1">
    <source>
        <dbReference type="ARBA" id="ARBA00004635"/>
    </source>
</evidence>
<dbReference type="CDD" id="cd13597">
    <property type="entry name" value="PBP2_lipoprotein_Tp32"/>
    <property type="match status" value="1"/>
</dbReference>
<dbReference type="Gene3D" id="3.40.190.10">
    <property type="entry name" value="Periplasmic binding protein-like II"/>
    <property type="match status" value="2"/>
</dbReference>
<comment type="subcellular location">
    <subcellularLocation>
        <location evidence="1">Membrane</location>
        <topology evidence="1">Lipid-anchor</topology>
    </subcellularLocation>
</comment>
<dbReference type="Pfam" id="PF03180">
    <property type="entry name" value="Lipoprotein_9"/>
    <property type="match status" value="1"/>
</dbReference>
<dbReference type="RefSeq" id="WP_062253974.1">
    <property type="nucleotide sequence ID" value="NZ_CP014229.1"/>
</dbReference>
<evidence type="ECO:0000313" key="9">
    <source>
        <dbReference type="EMBL" id="AMD91030.1"/>
    </source>
</evidence>
<evidence type="ECO:0000256" key="7">
    <source>
        <dbReference type="PIRSR" id="PIRSR002854-1"/>
    </source>
</evidence>
<proteinExistence type="inferred from homology"/>
<evidence type="ECO:0000256" key="2">
    <source>
        <dbReference type="ARBA" id="ARBA00022729"/>
    </source>
</evidence>
<dbReference type="GO" id="GO:0016020">
    <property type="term" value="C:membrane"/>
    <property type="evidence" value="ECO:0007669"/>
    <property type="project" value="UniProtKB-SubCell"/>
</dbReference>
<evidence type="ECO:0000256" key="3">
    <source>
        <dbReference type="ARBA" id="ARBA00023136"/>
    </source>
</evidence>
<name>A0A0X8JLM9_9BACT</name>
<keyword evidence="2 8" id="KW-0732">Signal</keyword>
<evidence type="ECO:0000256" key="6">
    <source>
        <dbReference type="PIRNR" id="PIRNR002854"/>
    </source>
</evidence>
<dbReference type="SUPFAM" id="SSF53850">
    <property type="entry name" value="Periplasmic binding protein-like II"/>
    <property type="match status" value="1"/>
</dbReference>
<sequence>MKKLLLAFAALLGTASLVCTAQAAGTITVGASPTPHAEILAEAAKLLKPQGYVLKIVEYSDYVQPNVALDSKELDANYFQHKPYLDDFNAQKGTKLGSMGPVHYEPFGIYAGKTKSLKDLKDGALVAVPNDATNEGRALLLLQDEGLIKLKKDAGLAATRRDIVENPKKLKIEEIEAAQLVRALPDVDIAIINGNYAILGGLKVADALAVEAADSVAAATYANILAVREGDEKRPELRALYEVLISPEMAAFMKKKYAGAVLPSVK</sequence>
<feature type="chain" id="PRO_5007067526" description="Lipoprotein" evidence="8">
    <location>
        <begin position="24"/>
        <end position="266"/>
    </location>
</feature>
<dbReference type="STRING" id="44742.AXF13_13365"/>
<keyword evidence="10" id="KW-1185">Reference proteome</keyword>
<feature type="lipid moiety-binding region" description="S-diacylglycerol cysteine" evidence="7">
    <location>
        <position position="19"/>
    </location>
</feature>
<dbReference type="EMBL" id="CP014229">
    <property type="protein sequence ID" value="AMD91030.1"/>
    <property type="molecule type" value="Genomic_DNA"/>
</dbReference>
<reference evidence="10" key="1">
    <citation type="submission" date="2016-02" db="EMBL/GenBank/DDBJ databases">
        <authorList>
            <person name="Holder M.E."/>
            <person name="Ajami N.J."/>
            <person name="Petrosino J.F."/>
        </authorList>
    </citation>
    <scope>NUCLEOTIDE SEQUENCE [LARGE SCALE GENOMIC DNA]</scope>
    <source>
        <strain evidence="10">CCUG 45958</strain>
    </source>
</reference>
<comment type="similarity">
    <text evidence="6">Belongs to the nlpA lipoprotein family.</text>
</comment>
<dbReference type="InterPro" id="IPR004872">
    <property type="entry name" value="Lipoprotein_NlpA"/>
</dbReference>
<protein>
    <recommendedName>
        <fullName evidence="6">Lipoprotein</fullName>
    </recommendedName>
</protein>
<evidence type="ECO:0000313" key="10">
    <source>
        <dbReference type="Proteomes" id="UP000069241"/>
    </source>
</evidence>
<keyword evidence="5 6" id="KW-0449">Lipoprotein</keyword>
<dbReference type="Proteomes" id="UP000069241">
    <property type="component" value="Chromosome"/>
</dbReference>
<evidence type="ECO:0000256" key="5">
    <source>
        <dbReference type="ARBA" id="ARBA00023288"/>
    </source>
</evidence>
<dbReference type="PANTHER" id="PTHR30429">
    <property type="entry name" value="D-METHIONINE-BINDING LIPOPROTEIN METQ"/>
    <property type="match status" value="1"/>
</dbReference>
<dbReference type="PIRSF" id="PIRSF002854">
    <property type="entry name" value="MetQ"/>
    <property type="match status" value="1"/>
</dbReference>
<accession>A0A0X8JLM9</accession>